<evidence type="ECO:0000256" key="3">
    <source>
        <dbReference type="ARBA" id="ARBA00021315"/>
    </source>
</evidence>
<evidence type="ECO:0000256" key="2">
    <source>
        <dbReference type="ARBA" id="ARBA00009441"/>
    </source>
</evidence>
<dbReference type="EMBL" id="MLJW01000009">
    <property type="protein sequence ID" value="OIR15587.1"/>
    <property type="molecule type" value="Genomic_DNA"/>
</dbReference>
<dbReference type="GO" id="GO:0006281">
    <property type="term" value="P:DNA repair"/>
    <property type="evidence" value="ECO:0007669"/>
    <property type="project" value="UniProtKB-KW"/>
</dbReference>
<keyword evidence="4" id="KW-0547">Nucleotide-binding</keyword>
<protein>
    <recommendedName>
        <fullName evidence="3">DNA repair protein RecN</fullName>
    </recommendedName>
    <alternativeName>
        <fullName evidence="8">Recombination protein N</fullName>
    </alternativeName>
</protein>
<sequence>MLKNLIIRDFVIVDTLELDFLPGFTALTGETGAGKSILIDALSLALGERGDAGMVRAGCEKADITAEFDISGMPQLQAWLREQEMEGDEGACLLRRTLEASGRSRGFINGRSATVQQLREAGEHLIDIHGQHAHQSLLRTDAQRDLLDSQAGLNREVEAVASSFKEWQMLHRRRLQLEQNAGAVAAERELLSFQRRELESLNFAVADWESLQADHARLSHAASLLETAQFGVEVLADADTACLAQLNALTARLRSGLEFDAGLQDTLTMLDSAQNELQEAVYALRHYQQKLDADPQRLREQERRMADVVEAARKYRVVPEQLPQTLAGIVARLDELGGDADLAELAQQDEAARGSYLEAARRLSEARITAAQAMSAEITAAMQTLAMQGGQFSVALLPLNEGNEHGLEIVEFQVAANTGSPLRSLAKVASGGELSRISLAIQVAASRAAAVPTLIFDEVDSGIGGRVAEIVGSLLKQLGKRHQVMCVTHLPQVAAQADAQWQVSKAAHAGKTLSSIRILNDDERIEEIARMLGGVKITETTRKHAAELLGVPA</sequence>
<dbReference type="NCBIfam" id="NF008121">
    <property type="entry name" value="PRK10869.1"/>
    <property type="match status" value="1"/>
</dbReference>
<dbReference type="GO" id="GO:0006310">
    <property type="term" value="P:DNA recombination"/>
    <property type="evidence" value="ECO:0007669"/>
    <property type="project" value="InterPro"/>
</dbReference>
<dbReference type="FunFam" id="3.40.50.300:FF:000319">
    <property type="entry name" value="DNA repair protein RecN"/>
    <property type="match status" value="1"/>
</dbReference>
<gene>
    <name evidence="10" type="primary">recN_1</name>
    <name evidence="10" type="ORF">GALL_39100</name>
</gene>
<accession>A0A1J5T641</accession>
<proteinExistence type="inferred from homology"/>
<dbReference type="Pfam" id="PF02463">
    <property type="entry name" value="SMC_N"/>
    <property type="match status" value="1"/>
</dbReference>
<dbReference type="InterPro" id="IPR027417">
    <property type="entry name" value="P-loop_NTPase"/>
</dbReference>
<organism evidence="10">
    <name type="scientific">mine drainage metagenome</name>
    <dbReference type="NCBI Taxonomy" id="410659"/>
    <lineage>
        <taxon>unclassified sequences</taxon>
        <taxon>metagenomes</taxon>
        <taxon>ecological metagenomes</taxon>
    </lineage>
</organism>
<dbReference type="GO" id="GO:0009432">
    <property type="term" value="P:SOS response"/>
    <property type="evidence" value="ECO:0007669"/>
    <property type="project" value="TreeGrafter"/>
</dbReference>
<dbReference type="CDD" id="cd03241">
    <property type="entry name" value="ABC_RecN"/>
    <property type="match status" value="2"/>
</dbReference>
<dbReference type="SUPFAM" id="SSF52540">
    <property type="entry name" value="P-loop containing nucleoside triphosphate hydrolases"/>
    <property type="match status" value="1"/>
</dbReference>
<keyword evidence="5" id="KW-0227">DNA damage</keyword>
<comment type="similarity">
    <text evidence="2">Belongs to the RecN family.</text>
</comment>
<comment type="caution">
    <text evidence="10">The sequence shown here is derived from an EMBL/GenBank/DDBJ whole genome shotgun (WGS) entry which is preliminary data.</text>
</comment>
<dbReference type="PANTHER" id="PTHR11059:SF0">
    <property type="entry name" value="DNA REPAIR PROTEIN RECN"/>
    <property type="match status" value="1"/>
</dbReference>
<evidence type="ECO:0000259" key="9">
    <source>
        <dbReference type="Pfam" id="PF02463"/>
    </source>
</evidence>
<comment type="function">
    <text evidence="1">May be involved in recombinational repair of damaged DNA.</text>
</comment>
<dbReference type="Gene3D" id="3.40.50.300">
    <property type="entry name" value="P-loop containing nucleotide triphosphate hydrolases"/>
    <property type="match status" value="2"/>
</dbReference>
<dbReference type="InterPro" id="IPR003395">
    <property type="entry name" value="RecF/RecN/SMC_N"/>
</dbReference>
<evidence type="ECO:0000256" key="4">
    <source>
        <dbReference type="ARBA" id="ARBA00022741"/>
    </source>
</evidence>
<dbReference type="GO" id="GO:0043590">
    <property type="term" value="C:bacterial nucleoid"/>
    <property type="evidence" value="ECO:0007669"/>
    <property type="project" value="TreeGrafter"/>
</dbReference>
<dbReference type="FunFam" id="3.40.50.300:FF:000356">
    <property type="entry name" value="DNA repair protein RecN"/>
    <property type="match status" value="1"/>
</dbReference>
<dbReference type="GO" id="GO:0005524">
    <property type="term" value="F:ATP binding"/>
    <property type="evidence" value="ECO:0007669"/>
    <property type="project" value="UniProtKB-KW"/>
</dbReference>
<evidence type="ECO:0000256" key="5">
    <source>
        <dbReference type="ARBA" id="ARBA00022763"/>
    </source>
</evidence>
<keyword evidence="6" id="KW-0067">ATP-binding</keyword>
<evidence type="ECO:0000256" key="1">
    <source>
        <dbReference type="ARBA" id="ARBA00003618"/>
    </source>
</evidence>
<dbReference type="PANTHER" id="PTHR11059">
    <property type="entry name" value="DNA REPAIR PROTEIN RECN"/>
    <property type="match status" value="1"/>
</dbReference>
<dbReference type="NCBIfam" id="TIGR00634">
    <property type="entry name" value="recN"/>
    <property type="match status" value="1"/>
</dbReference>
<evidence type="ECO:0000256" key="8">
    <source>
        <dbReference type="ARBA" id="ARBA00033408"/>
    </source>
</evidence>
<feature type="domain" description="RecF/RecN/SMC N-terminal" evidence="9">
    <location>
        <begin position="1"/>
        <end position="507"/>
    </location>
</feature>
<dbReference type="PIRSF" id="PIRSF003128">
    <property type="entry name" value="RecN"/>
    <property type="match status" value="1"/>
</dbReference>
<dbReference type="AlphaFoldDB" id="A0A1J5T641"/>
<dbReference type="InterPro" id="IPR004604">
    <property type="entry name" value="DNA_recomb/repair_RecN"/>
</dbReference>
<evidence type="ECO:0000256" key="6">
    <source>
        <dbReference type="ARBA" id="ARBA00022840"/>
    </source>
</evidence>
<evidence type="ECO:0000256" key="7">
    <source>
        <dbReference type="ARBA" id="ARBA00023204"/>
    </source>
</evidence>
<keyword evidence="7" id="KW-0234">DNA repair</keyword>
<evidence type="ECO:0000313" key="10">
    <source>
        <dbReference type="EMBL" id="OIR15587.1"/>
    </source>
</evidence>
<name>A0A1J5T641_9ZZZZ</name>
<reference evidence="10" key="1">
    <citation type="submission" date="2016-10" db="EMBL/GenBank/DDBJ databases">
        <title>Sequence of Gallionella enrichment culture.</title>
        <authorList>
            <person name="Poehlein A."/>
            <person name="Muehling M."/>
            <person name="Daniel R."/>
        </authorList>
    </citation>
    <scope>NUCLEOTIDE SEQUENCE</scope>
</reference>